<protein>
    <submittedName>
        <fullName evidence="1">Uncharacterized protein</fullName>
    </submittedName>
</protein>
<gene>
    <name evidence="1" type="ORF">AZ78_1970</name>
</gene>
<evidence type="ECO:0000313" key="2">
    <source>
        <dbReference type="Proteomes" id="UP000023435"/>
    </source>
</evidence>
<dbReference type="AlphaFoldDB" id="A0A108U8B0"/>
<reference evidence="1 2" key="1">
    <citation type="journal article" date="2014" name="Genome Announc.">
        <title>Draft Genome Sequence of Lysobacter capsici AZ78, a Bacterium Antagonistic to Plant-Pathogenic Oomycetes.</title>
        <authorList>
            <person name="Puopolo G."/>
            <person name="Sonego P."/>
            <person name="Engelen K."/>
            <person name="Pertot I."/>
        </authorList>
    </citation>
    <scope>NUCLEOTIDE SEQUENCE [LARGE SCALE GENOMIC DNA]</scope>
    <source>
        <strain evidence="1 2">AZ78</strain>
    </source>
</reference>
<accession>A0A108U8B0</accession>
<organism evidence="1 2">
    <name type="scientific">Lysobacter capsici AZ78</name>
    <dbReference type="NCBI Taxonomy" id="1444315"/>
    <lineage>
        <taxon>Bacteria</taxon>
        <taxon>Pseudomonadati</taxon>
        <taxon>Pseudomonadota</taxon>
        <taxon>Gammaproteobacteria</taxon>
        <taxon>Lysobacterales</taxon>
        <taxon>Lysobacteraceae</taxon>
        <taxon>Lysobacter</taxon>
    </lineage>
</organism>
<keyword evidence="2" id="KW-1185">Reference proteome</keyword>
<sequence>MCLIAAGTAAAADSYKINLGTFQGDFDEDAIALANSELTNACVANGDTPGPITIHNVSRDGCNLVSFVEASITCHRK</sequence>
<dbReference type="EMBL" id="JAJA02000001">
    <property type="protein sequence ID" value="KWS04421.1"/>
    <property type="molecule type" value="Genomic_DNA"/>
</dbReference>
<dbReference type="Proteomes" id="UP000023435">
    <property type="component" value="Unassembled WGS sequence"/>
</dbReference>
<evidence type="ECO:0000313" key="1">
    <source>
        <dbReference type="EMBL" id="KWS04421.1"/>
    </source>
</evidence>
<proteinExistence type="predicted"/>
<comment type="caution">
    <text evidence="1">The sequence shown here is derived from an EMBL/GenBank/DDBJ whole genome shotgun (WGS) entry which is preliminary data.</text>
</comment>
<name>A0A108U8B0_9GAMM</name>